<proteinExistence type="predicted"/>
<evidence type="ECO:0000313" key="1">
    <source>
        <dbReference type="EMBL" id="OQQ84101.1"/>
    </source>
</evidence>
<dbReference type="Proteomes" id="UP000192638">
    <property type="component" value="Unassembled WGS sequence"/>
</dbReference>
<dbReference type="EMBL" id="NBEB01000044">
    <property type="protein sequence ID" value="OQQ84101.1"/>
    <property type="molecule type" value="Genomic_DNA"/>
</dbReference>
<name>A0A1V9QTT5_9LACO</name>
<dbReference type="RefSeq" id="WP_081530514.1">
    <property type="nucleotide sequence ID" value="NZ_JBKZCE010000001.1"/>
</dbReference>
<reference evidence="1 2" key="1">
    <citation type="submission" date="2017-03" db="EMBL/GenBank/DDBJ databases">
        <title>Phylogenomics and comparative genomics of Lactobacillus salivarius, a mammalian gut commensal.</title>
        <authorList>
            <person name="Harris H.M."/>
        </authorList>
    </citation>
    <scope>NUCLEOTIDE SEQUENCE [LARGE SCALE GENOMIC DNA]</scope>
    <source>
        <strain evidence="1 2">LMG 14477</strain>
    </source>
</reference>
<sequence length="62" mass="6996">MDIDTSVPFPLAYLDWCKSKGIKSLKDTEDNALIMEFGRLYSQKGGKIEAYEILIARGDKVI</sequence>
<dbReference type="AlphaFoldDB" id="A0A1V9QTT5"/>
<organism evidence="1 2">
    <name type="scientific">Ligilactobacillus salivarius</name>
    <dbReference type="NCBI Taxonomy" id="1624"/>
    <lineage>
        <taxon>Bacteria</taxon>
        <taxon>Bacillati</taxon>
        <taxon>Bacillota</taxon>
        <taxon>Bacilli</taxon>
        <taxon>Lactobacillales</taxon>
        <taxon>Lactobacillaceae</taxon>
        <taxon>Ligilactobacillus</taxon>
    </lineage>
</organism>
<accession>A0A1V9QTT5</accession>
<gene>
    <name evidence="1" type="ORF">B6U60_04390</name>
</gene>
<protein>
    <submittedName>
        <fullName evidence="1">Uncharacterized protein</fullName>
    </submittedName>
</protein>
<comment type="caution">
    <text evidence="1">The sequence shown here is derived from an EMBL/GenBank/DDBJ whole genome shotgun (WGS) entry which is preliminary data.</text>
</comment>
<evidence type="ECO:0000313" key="2">
    <source>
        <dbReference type="Proteomes" id="UP000192638"/>
    </source>
</evidence>